<evidence type="ECO:0000256" key="1">
    <source>
        <dbReference type="ARBA" id="ARBA00001970"/>
    </source>
</evidence>
<feature type="transmembrane region" description="Helical" evidence="13">
    <location>
        <begin position="394"/>
        <end position="413"/>
    </location>
</feature>
<keyword evidence="15" id="KW-1185">Reference proteome</keyword>
<gene>
    <name evidence="14" type="ORF">PhCBS80983_g02522</name>
</gene>
<dbReference type="InterPro" id="IPR003780">
    <property type="entry name" value="COX15/CtaA_fam"/>
</dbReference>
<keyword evidence="5 13" id="KW-1133">Transmembrane helix</keyword>
<dbReference type="Proteomes" id="UP000318582">
    <property type="component" value="Unassembled WGS sequence"/>
</dbReference>
<comment type="pathway">
    <text evidence="10">Porphyrin-containing compound metabolism; heme A biosynthesis; heme A from heme O: step 1/1.</text>
</comment>
<feature type="transmembrane region" description="Helical" evidence="13">
    <location>
        <begin position="425"/>
        <end position="449"/>
    </location>
</feature>
<dbReference type="EMBL" id="QEAQ01000026">
    <property type="protein sequence ID" value="TPX59341.1"/>
    <property type="molecule type" value="Genomic_DNA"/>
</dbReference>
<evidence type="ECO:0000256" key="12">
    <source>
        <dbReference type="SAM" id="MobiDB-lite"/>
    </source>
</evidence>
<protein>
    <recommendedName>
        <fullName evidence="16">Cytochrome c oxidase assembly protein subunit 15</fullName>
    </recommendedName>
</protein>
<dbReference type="GO" id="GO:0016653">
    <property type="term" value="F:oxidoreductase activity, acting on NAD(P)H, heme protein as acceptor"/>
    <property type="evidence" value="ECO:0007669"/>
    <property type="project" value="TreeGrafter"/>
</dbReference>
<dbReference type="GO" id="GO:0120547">
    <property type="term" value="F:heme A synthase activity"/>
    <property type="evidence" value="ECO:0007669"/>
    <property type="project" value="UniProtKB-EC"/>
</dbReference>
<dbReference type="GO" id="GO:0046872">
    <property type="term" value="F:metal ion binding"/>
    <property type="evidence" value="ECO:0007669"/>
    <property type="project" value="UniProtKB-KW"/>
</dbReference>
<dbReference type="Pfam" id="PF02628">
    <property type="entry name" value="COX15-CtaA"/>
    <property type="match status" value="1"/>
</dbReference>
<evidence type="ECO:0000256" key="5">
    <source>
        <dbReference type="ARBA" id="ARBA00022989"/>
    </source>
</evidence>
<evidence type="ECO:0000256" key="7">
    <source>
        <dbReference type="ARBA" id="ARBA00023004"/>
    </source>
</evidence>
<dbReference type="PANTHER" id="PTHR23289:SF2">
    <property type="entry name" value="CYTOCHROME C OXIDASE ASSEMBLY PROTEIN COX15 HOMOLOG"/>
    <property type="match status" value="1"/>
</dbReference>
<dbReference type="GO" id="GO:0006784">
    <property type="term" value="P:heme A biosynthetic process"/>
    <property type="evidence" value="ECO:0007669"/>
    <property type="project" value="InterPro"/>
</dbReference>
<dbReference type="InterPro" id="IPR023754">
    <property type="entry name" value="HemeA_Synthase_type2"/>
</dbReference>
<feature type="transmembrane region" description="Helical" evidence="13">
    <location>
        <begin position="204"/>
        <end position="222"/>
    </location>
</feature>
<evidence type="ECO:0000256" key="13">
    <source>
        <dbReference type="SAM" id="Phobius"/>
    </source>
</evidence>
<feature type="compositionally biased region" description="Basic and acidic residues" evidence="12">
    <location>
        <begin position="99"/>
        <end position="113"/>
    </location>
</feature>
<evidence type="ECO:0000256" key="8">
    <source>
        <dbReference type="ARBA" id="ARBA00023133"/>
    </source>
</evidence>
<comment type="caution">
    <text evidence="14">The sequence shown here is derived from an EMBL/GenBank/DDBJ whole genome shotgun (WGS) entry which is preliminary data.</text>
</comment>
<keyword evidence="8" id="KW-0350">Heme biosynthesis</keyword>
<evidence type="ECO:0000313" key="14">
    <source>
        <dbReference type="EMBL" id="TPX59341.1"/>
    </source>
</evidence>
<sequence>MASALRGNAVSRLLSRSSRCIAPPSRLNSGLFRQPASLAVRCQSSSRPFSRQAPFCQQPVRGSLNLWEKLSGCARTQSVRHQSVSASPTAEPLDATAEVSKERSSEGRQDNEPPSKPIVGWWYIFSGSLVFGIVALGGVTRLTESGLSIVEWNVIKGMKPPQSQEEWEEEFNKYKQFPEYKLLNHNITLPEFKSIFYMEWAHRMVGRFIGLSFVIPGAYFAYKGYMTKAIRNRSVLVAALIGGQGLLGWLMVKSGLSEDLMEKAHAVPRVSHYWLSAHLGSAFTIYSIMLVTGLDILRANKTKAVDTLKAALSRTDVVKFSHYAKGVAGLVFLTAMTGAFVAGLDAGLIYNEFPYMGEGFMPSDMWAFSTESPRNPNPLPWWKDVLENPSAVQFNHRVMAMTTATSVTALWLLSRRVVLPPNARLAVNCLLGMAGIQVALGISTLLYFVPTPLAAAHQSGSLTLLSISLWLVHALRYVKR</sequence>
<evidence type="ECO:0000313" key="15">
    <source>
        <dbReference type="Proteomes" id="UP000318582"/>
    </source>
</evidence>
<dbReference type="HAMAP" id="MF_01665">
    <property type="entry name" value="HemeA_synth_type2"/>
    <property type="match status" value="1"/>
</dbReference>
<feature type="transmembrane region" description="Helical" evidence="13">
    <location>
        <begin position="234"/>
        <end position="252"/>
    </location>
</feature>
<keyword evidence="7" id="KW-0408">Iron</keyword>
<reference evidence="14 15" key="1">
    <citation type="journal article" date="2019" name="Sci. Rep.">
        <title>Comparative genomics of chytrid fungi reveal insights into the obligate biotrophic and pathogenic lifestyle of Synchytrium endobioticum.</title>
        <authorList>
            <person name="van de Vossenberg B.T.L.H."/>
            <person name="Warris S."/>
            <person name="Nguyen H.D.T."/>
            <person name="van Gent-Pelzer M.P.E."/>
            <person name="Joly D.L."/>
            <person name="van de Geest H.C."/>
            <person name="Bonants P.J.M."/>
            <person name="Smith D.S."/>
            <person name="Levesque C.A."/>
            <person name="van der Lee T.A.J."/>
        </authorList>
    </citation>
    <scope>NUCLEOTIDE SEQUENCE [LARGE SCALE GENOMIC DNA]</scope>
    <source>
        <strain evidence="14 15">CBS 809.83</strain>
    </source>
</reference>
<evidence type="ECO:0000256" key="9">
    <source>
        <dbReference type="ARBA" id="ARBA00023136"/>
    </source>
</evidence>
<evidence type="ECO:0000256" key="11">
    <source>
        <dbReference type="ARBA" id="ARBA00048044"/>
    </source>
</evidence>
<evidence type="ECO:0000256" key="6">
    <source>
        <dbReference type="ARBA" id="ARBA00023002"/>
    </source>
</evidence>
<proteinExistence type="inferred from homology"/>
<feature type="region of interest" description="Disordered" evidence="12">
    <location>
        <begin position="81"/>
        <end position="113"/>
    </location>
</feature>
<accession>A0A507E6K1</accession>
<feature type="transmembrane region" description="Helical" evidence="13">
    <location>
        <begin position="118"/>
        <end position="139"/>
    </location>
</feature>
<organism evidence="14 15">
    <name type="scientific">Powellomyces hirtus</name>
    <dbReference type="NCBI Taxonomy" id="109895"/>
    <lineage>
        <taxon>Eukaryota</taxon>
        <taxon>Fungi</taxon>
        <taxon>Fungi incertae sedis</taxon>
        <taxon>Chytridiomycota</taxon>
        <taxon>Chytridiomycota incertae sedis</taxon>
        <taxon>Chytridiomycetes</taxon>
        <taxon>Spizellomycetales</taxon>
        <taxon>Powellomycetaceae</taxon>
        <taxon>Powellomyces</taxon>
    </lineage>
</organism>
<dbReference type="PANTHER" id="PTHR23289">
    <property type="entry name" value="CYTOCHROME C OXIDASE ASSEMBLY PROTEIN COX15"/>
    <property type="match status" value="1"/>
</dbReference>
<dbReference type="GO" id="GO:0005743">
    <property type="term" value="C:mitochondrial inner membrane"/>
    <property type="evidence" value="ECO:0007669"/>
    <property type="project" value="TreeGrafter"/>
</dbReference>
<keyword evidence="9 13" id="KW-0472">Membrane</keyword>
<feature type="transmembrane region" description="Helical" evidence="13">
    <location>
        <begin position="327"/>
        <end position="350"/>
    </location>
</feature>
<evidence type="ECO:0008006" key="16">
    <source>
        <dbReference type="Google" id="ProtNLM"/>
    </source>
</evidence>
<dbReference type="AlphaFoldDB" id="A0A507E6K1"/>
<feature type="transmembrane region" description="Helical" evidence="13">
    <location>
        <begin position="461"/>
        <end position="478"/>
    </location>
</feature>
<evidence type="ECO:0000256" key="3">
    <source>
        <dbReference type="ARBA" id="ARBA00022692"/>
    </source>
</evidence>
<evidence type="ECO:0000256" key="2">
    <source>
        <dbReference type="ARBA" id="ARBA00004141"/>
    </source>
</evidence>
<comment type="subcellular location">
    <subcellularLocation>
        <location evidence="2">Membrane</location>
        <topology evidence="2">Multi-pass membrane protein</topology>
    </subcellularLocation>
</comment>
<keyword evidence="6" id="KW-0560">Oxidoreductase</keyword>
<dbReference type="STRING" id="109895.A0A507E6K1"/>
<name>A0A507E6K1_9FUNG</name>
<evidence type="ECO:0000256" key="4">
    <source>
        <dbReference type="ARBA" id="ARBA00022723"/>
    </source>
</evidence>
<comment type="cofactor">
    <cofactor evidence="1">
        <name>heme b</name>
        <dbReference type="ChEBI" id="CHEBI:60344"/>
    </cofactor>
</comment>
<evidence type="ECO:0000256" key="10">
    <source>
        <dbReference type="ARBA" id="ARBA00044501"/>
    </source>
</evidence>
<feature type="transmembrane region" description="Helical" evidence="13">
    <location>
        <begin position="272"/>
        <end position="294"/>
    </location>
</feature>
<keyword evidence="4" id="KW-0479">Metal-binding</keyword>
<comment type="catalytic activity">
    <reaction evidence="11">
        <text>Fe(II)-heme o + 2 A + H2O = Fe(II)-heme a + 2 AH2</text>
        <dbReference type="Rhea" id="RHEA:63388"/>
        <dbReference type="ChEBI" id="CHEBI:13193"/>
        <dbReference type="ChEBI" id="CHEBI:15377"/>
        <dbReference type="ChEBI" id="CHEBI:17499"/>
        <dbReference type="ChEBI" id="CHEBI:60530"/>
        <dbReference type="ChEBI" id="CHEBI:61715"/>
        <dbReference type="EC" id="1.17.99.9"/>
    </reaction>
    <physiologicalReaction direction="left-to-right" evidence="11">
        <dbReference type="Rhea" id="RHEA:63389"/>
    </physiologicalReaction>
</comment>
<keyword evidence="3 13" id="KW-0812">Transmembrane</keyword>